<keyword evidence="3" id="KW-0539">Nucleus</keyword>
<comment type="subcellular location">
    <subcellularLocation>
        <location evidence="1">Nucleus</location>
    </subcellularLocation>
</comment>
<dbReference type="EMBL" id="LRBP01000017">
    <property type="protein sequence ID" value="OII72994.1"/>
    <property type="molecule type" value="Genomic_DNA"/>
</dbReference>
<dbReference type="GO" id="GO:0000398">
    <property type="term" value="P:mRNA splicing, via spliceosome"/>
    <property type="evidence" value="ECO:0007669"/>
    <property type="project" value="TreeGrafter"/>
</dbReference>
<dbReference type="InterPro" id="IPR000504">
    <property type="entry name" value="RRM_dom"/>
</dbReference>
<name>A0A1J4MFF8_9CRYT</name>
<evidence type="ECO:0000256" key="5">
    <source>
        <dbReference type="PROSITE-ProRule" id="PRU00176"/>
    </source>
</evidence>
<evidence type="ECO:0000256" key="3">
    <source>
        <dbReference type="ARBA" id="ARBA00023242"/>
    </source>
</evidence>
<dbReference type="PANTHER" id="PTHR13952">
    <property type="entry name" value="U1 SMALL NUCLEAR RIBONUCLEOPROTEIN 70 KD"/>
    <property type="match status" value="1"/>
</dbReference>
<dbReference type="FunFam" id="3.30.70.330:FF:000132">
    <property type="entry name" value="Small nuclear ribonucleoprotein U11/U12 subunit 35"/>
    <property type="match status" value="1"/>
</dbReference>
<dbReference type="InterPro" id="IPR051183">
    <property type="entry name" value="U1_U11-U12_snRNP_70-35kDa"/>
</dbReference>
<comment type="caution">
    <text evidence="8">The sequence shown here is derived from an EMBL/GenBank/DDBJ whole genome shotgun (WGS) entry which is preliminary data.</text>
</comment>
<feature type="region of interest" description="Disordered" evidence="6">
    <location>
        <begin position="245"/>
        <end position="289"/>
    </location>
</feature>
<dbReference type="CDD" id="cd12236">
    <property type="entry name" value="RRM_snRNP70"/>
    <property type="match status" value="1"/>
</dbReference>
<evidence type="ECO:0000313" key="8">
    <source>
        <dbReference type="EMBL" id="OII72994.1"/>
    </source>
</evidence>
<dbReference type="GO" id="GO:0071004">
    <property type="term" value="C:U2-type prespliceosome"/>
    <property type="evidence" value="ECO:0007669"/>
    <property type="project" value="TreeGrafter"/>
</dbReference>
<feature type="domain" description="RRM" evidence="7">
    <location>
        <begin position="104"/>
        <end position="181"/>
    </location>
</feature>
<accession>A0A1J4MFF8</accession>
<evidence type="ECO:0000256" key="6">
    <source>
        <dbReference type="SAM" id="MobiDB-lite"/>
    </source>
</evidence>
<dbReference type="Pfam" id="PF00076">
    <property type="entry name" value="RRM_1"/>
    <property type="match status" value="1"/>
</dbReference>
<dbReference type="InterPro" id="IPR034143">
    <property type="entry name" value="snRNP70_RRM"/>
</dbReference>
<dbReference type="VEuPathDB" id="CryptoDB:cubi_02225"/>
<evidence type="ECO:0000313" key="9">
    <source>
        <dbReference type="Proteomes" id="UP000186176"/>
    </source>
</evidence>
<dbReference type="SUPFAM" id="SSF54928">
    <property type="entry name" value="RNA-binding domain, RBD"/>
    <property type="match status" value="1"/>
</dbReference>
<dbReference type="Pfam" id="PF12220">
    <property type="entry name" value="U1snRNP70_N"/>
    <property type="match status" value="1"/>
</dbReference>
<keyword evidence="4 8" id="KW-0687">Ribonucleoprotein</keyword>
<feature type="compositionally biased region" description="Low complexity" evidence="6">
    <location>
        <begin position="260"/>
        <end position="275"/>
    </location>
</feature>
<dbReference type="GeneID" id="39979016"/>
<dbReference type="GO" id="GO:0071011">
    <property type="term" value="C:precatalytic spliceosome"/>
    <property type="evidence" value="ECO:0007669"/>
    <property type="project" value="TreeGrafter"/>
</dbReference>
<dbReference type="Proteomes" id="UP000186176">
    <property type="component" value="Unassembled WGS sequence"/>
</dbReference>
<dbReference type="GO" id="GO:0005685">
    <property type="term" value="C:U1 snRNP"/>
    <property type="evidence" value="ECO:0007669"/>
    <property type="project" value="TreeGrafter"/>
</dbReference>
<dbReference type="PROSITE" id="PS50102">
    <property type="entry name" value="RRM"/>
    <property type="match status" value="1"/>
</dbReference>
<dbReference type="SMART" id="SM00360">
    <property type="entry name" value="RRM"/>
    <property type="match status" value="1"/>
</dbReference>
<evidence type="ECO:0000256" key="4">
    <source>
        <dbReference type="ARBA" id="ARBA00023274"/>
    </source>
</evidence>
<dbReference type="InterPro" id="IPR022023">
    <property type="entry name" value="U1snRNP70_N"/>
</dbReference>
<sequence length="289" mass="33726">MSAIGMSSDLLKFFQARPPLPHIPYPKRRPHRPYQGLADLLNENPDLFDKVNPPPPEPYIDTKMRKEKQKLQRIQEYKHKMHAKVEAFNPKEENLDSKTGDPYNTLFIARLNYDTTERTLKRELEVYGNLVNLHIVKDFQGESRGYAFAEFENEESLKEAYKSFNRKIVDGWKILVDVERGRTVENWLPKRLGGGLGIVRGQEKPVQKRYSGTNNDTYYNSSKQIRSNYVNSGCGQPYRHREQTSYRGYGYKGQNDRYSHGGNYNSSRNYGNFGNKKFRYSRQGSSIPY</sequence>
<evidence type="ECO:0000259" key="7">
    <source>
        <dbReference type="PROSITE" id="PS50102"/>
    </source>
</evidence>
<dbReference type="OrthoDB" id="272703at2759"/>
<dbReference type="GO" id="GO:0003729">
    <property type="term" value="F:mRNA binding"/>
    <property type="evidence" value="ECO:0007669"/>
    <property type="project" value="TreeGrafter"/>
</dbReference>
<evidence type="ECO:0000256" key="2">
    <source>
        <dbReference type="ARBA" id="ARBA00022884"/>
    </source>
</evidence>
<proteinExistence type="predicted"/>
<dbReference type="Gene3D" id="3.30.70.330">
    <property type="match status" value="1"/>
</dbReference>
<evidence type="ECO:0000256" key="1">
    <source>
        <dbReference type="ARBA" id="ARBA00004123"/>
    </source>
</evidence>
<dbReference type="PANTHER" id="PTHR13952:SF5">
    <property type="entry name" value="U1 SMALL NUCLEAR RIBONUCLEOPROTEIN 70 KDA"/>
    <property type="match status" value="1"/>
</dbReference>
<gene>
    <name evidence="8" type="ORF">cubi_02225</name>
</gene>
<keyword evidence="9" id="KW-1185">Reference proteome</keyword>
<dbReference type="AlphaFoldDB" id="A0A1J4MFF8"/>
<dbReference type="InterPro" id="IPR035979">
    <property type="entry name" value="RBD_domain_sf"/>
</dbReference>
<reference evidence="8 9" key="1">
    <citation type="submission" date="2016-10" db="EMBL/GenBank/DDBJ databases">
        <title>Reductive evolution of mitochondrial metabolism and differential evolution of invasion-related proteins in Cryptosporidium.</title>
        <authorList>
            <person name="Liu S."/>
            <person name="Roellig D.M."/>
            <person name="Guo Y."/>
            <person name="Li N."/>
            <person name="Frace M.A."/>
            <person name="Tang K."/>
            <person name="Zhang L."/>
            <person name="Feng Y."/>
            <person name="Xiao L."/>
        </authorList>
    </citation>
    <scope>NUCLEOTIDE SEQUENCE [LARGE SCALE GENOMIC DNA]</scope>
    <source>
        <strain evidence="8">39726</strain>
    </source>
</reference>
<keyword evidence="2 5" id="KW-0694">RNA-binding</keyword>
<organism evidence="8 9">
    <name type="scientific">Cryptosporidium ubiquitum</name>
    <dbReference type="NCBI Taxonomy" id="857276"/>
    <lineage>
        <taxon>Eukaryota</taxon>
        <taxon>Sar</taxon>
        <taxon>Alveolata</taxon>
        <taxon>Apicomplexa</taxon>
        <taxon>Conoidasida</taxon>
        <taxon>Coccidia</taxon>
        <taxon>Eucoccidiorida</taxon>
        <taxon>Eimeriorina</taxon>
        <taxon>Cryptosporidiidae</taxon>
        <taxon>Cryptosporidium</taxon>
    </lineage>
</organism>
<dbReference type="GO" id="GO:0030619">
    <property type="term" value="F:U1 snRNA binding"/>
    <property type="evidence" value="ECO:0007669"/>
    <property type="project" value="InterPro"/>
</dbReference>
<dbReference type="RefSeq" id="XP_028874358.1">
    <property type="nucleotide sequence ID" value="XM_029019237.1"/>
</dbReference>
<protein>
    <submittedName>
        <fullName evidence="8">U1 small nuclear ribonucleoprotein</fullName>
    </submittedName>
</protein>
<dbReference type="InterPro" id="IPR012677">
    <property type="entry name" value="Nucleotide-bd_a/b_plait_sf"/>
</dbReference>